<comment type="caution">
    <text evidence="3">The sequence shown here is derived from an EMBL/GenBank/DDBJ whole genome shotgun (WGS) entry which is preliminary data.</text>
</comment>
<protein>
    <submittedName>
        <fullName evidence="3">Endonuclease YncB(Thermonuclease family)</fullName>
    </submittedName>
</protein>
<dbReference type="Proteomes" id="UP000244081">
    <property type="component" value="Unassembled WGS sequence"/>
</dbReference>
<dbReference type="Pfam" id="PF00565">
    <property type="entry name" value="SNase"/>
    <property type="match status" value="1"/>
</dbReference>
<dbReference type="EMBL" id="QAYG01000008">
    <property type="protein sequence ID" value="PTW59053.1"/>
    <property type="molecule type" value="Genomic_DNA"/>
</dbReference>
<keyword evidence="3" id="KW-0255">Endonuclease</keyword>
<evidence type="ECO:0000313" key="3">
    <source>
        <dbReference type="EMBL" id="PTW59053.1"/>
    </source>
</evidence>
<name>A0A2T5V5M9_9HYPH</name>
<dbReference type="InterPro" id="IPR016071">
    <property type="entry name" value="Staphylococal_nuclease_OB-fold"/>
</dbReference>
<feature type="domain" description="TNase-like" evidence="2">
    <location>
        <begin position="88"/>
        <end position="166"/>
    </location>
</feature>
<keyword evidence="3" id="KW-0540">Nuclease</keyword>
<feature type="chain" id="PRO_5015574954" evidence="1">
    <location>
        <begin position="25"/>
        <end position="272"/>
    </location>
</feature>
<accession>A0A2T5V5M9</accession>
<evidence type="ECO:0000256" key="1">
    <source>
        <dbReference type="SAM" id="SignalP"/>
    </source>
</evidence>
<dbReference type="InterPro" id="IPR035437">
    <property type="entry name" value="SNase_OB-fold_sf"/>
</dbReference>
<evidence type="ECO:0000259" key="2">
    <source>
        <dbReference type="Pfam" id="PF00565"/>
    </source>
</evidence>
<feature type="signal peptide" evidence="1">
    <location>
        <begin position="1"/>
        <end position="24"/>
    </location>
</feature>
<organism evidence="3 4">
    <name type="scientific">Breoghania corrubedonensis</name>
    <dbReference type="NCBI Taxonomy" id="665038"/>
    <lineage>
        <taxon>Bacteria</taxon>
        <taxon>Pseudomonadati</taxon>
        <taxon>Pseudomonadota</taxon>
        <taxon>Alphaproteobacteria</taxon>
        <taxon>Hyphomicrobiales</taxon>
        <taxon>Stappiaceae</taxon>
        <taxon>Breoghania</taxon>
    </lineage>
</organism>
<proteinExistence type="predicted"/>
<sequence>MASRSSRFLPAILAIWFATLPATAEPLAEACRAADTRSASVTAVNEDGSLAVVYGGDARETGDVRLADVATAAGGPGPQLLKALRTRIGRSVVVHPLTLAPDRWQRLVAHVEAVGDPGGGPVDWLQAALVQNGIVRVEPEGSPAGCAAALYRSEAAARGAKRGLWSLSVNRVLSSRERDLADRAGSYRIVAGIVVSVGATSRRHYLNFGRDWSRDFTVTIPAGRASAFRAAGRDPQTMAGRYVRVRGWLERWNGAVIDVLYPDAIEVIGRGG</sequence>
<dbReference type="AlphaFoldDB" id="A0A2T5V5M9"/>
<keyword evidence="4" id="KW-1185">Reference proteome</keyword>
<keyword evidence="1" id="KW-0732">Signal</keyword>
<dbReference type="SUPFAM" id="SSF50199">
    <property type="entry name" value="Staphylococcal nuclease"/>
    <property type="match status" value="1"/>
</dbReference>
<keyword evidence="3" id="KW-0378">Hydrolase</keyword>
<evidence type="ECO:0000313" key="4">
    <source>
        <dbReference type="Proteomes" id="UP000244081"/>
    </source>
</evidence>
<dbReference type="GO" id="GO:0004519">
    <property type="term" value="F:endonuclease activity"/>
    <property type="evidence" value="ECO:0007669"/>
    <property type="project" value="UniProtKB-KW"/>
</dbReference>
<gene>
    <name evidence="3" type="ORF">C8N35_10889</name>
</gene>
<reference evidence="3 4" key="1">
    <citation type="submission" date="2018-04" db="EMBL/GenBank/DDBJ databases">
        <title>Genomic Encyclopedia of Archaeal and Bacterial Type Strains, Phase II (KMG-II): from individual species to whole genera.</title>
        <authorList>
            <person name="Goeker M."/>
        </authorList>
    </citation>
    <scope>NUCLEOTIDE SEQUENCE [LARGE SCALE GENOMIC DNA]</scope>
    <source>
        <strain evidence="3 4">DSM 23382</strain>
    </source>
</reference>
<dbReference type="Gene3D" id="2.40.50.90">
    <property type="match status" value="1"/>
</dbReference>